<evidence type="ECO:0000256" key="1">
    <source>
        <dbReference type="ARBA" id="ARBA00023015"/>
    </source>
</evidence>
<dbReference type="AlphaFoldDB" id="A0A368YSX1"/>
<sequence length="205" mass="22663">MSSTPLQAIADNSDKLVTTLERPRERIVKSAIELFRQHGIKGVGVDAIAEAAGSNKMTLYRHFGCKDDLVCECLKQVSSEKERIWTDLENTYPGDPAKQLRGWVDEAAQRIFNDLRGCDLVNAAVEIKEAGHPAQKVIMDAKKAHVQHLVELCRMAGVQQYEQLAQALVLLVEGARVCGQSIGIEGPQQRLKQTCDALIDAFSKH</sequence>
<keyword evidence="7" id="KW-1185">Reference proteome</keyword>
<proteinExistence type="predicted"/>
<comment type="caution">
    <text evidence="6">The sequence shown here is derived from an EMBL/GenBank/DDBJ whole genome shotgun (WGS) entry which is preliminary data.</text>
</comment>
<dbReference type="PANTHER" id="PTHR47506">
    <property type="entry name" value="TRANSCRIPTIONAL REGULATORY PROTEIN"/>
    <property type="match status" value="1"/>
</dbReference>
<dbReference type="Pfam" id="PF00440">
    <property type="entry name" value="TetR_N"/>
    <property type="match status" value="1"/>
</dbReference>
<feature type="DNA-binding region" description="H-T-H motif" evidence="4">
    <location>
        <begin position="44"/>
        <end position="63"/>
    </location>
</feature>
<dbReference type="PRINTS" id="PR00455">
    <property type="entry name" value="HTHTETR"/>
</dbReference>
<gene>
    <name evidence="6" type="ORF">C7476_10778</name>
</gene>
<evidence type="ECO:0000259" key="5">
    <source>
        <dbReference type="PROSITE" id="PS50977"/>
    </source>
</evidence>
<dbReference type="SUPFAM" id="SSF46689">
    <property type="entry name" value="Homeodomain-like"/>
    <property type="match status" value="1"/>
</dbReference>
<evidence type="ECO:0000256" key="3">
    <source>
        <dbReference type="ARBA" id="ARBA00023163"/>
    </source>
</evidence>
<organism evidence="6 7">
    <name type="scientific">Phyllobacterium bourgognense</name>
    <dbReference type="NCBI Taxonomy" id="314236"/>
    <lineage>
        <taxon>Bacteria</taxon>
        <taxon>Pseudomonadati</taxon>
        <taxon>Pseudomonadota</taxon>
        <taxon>Alphaproteobacteria</taxon>
        <taxon>Hyphomicrobiales</taxon>
        <taxon>Phyllobacteriaceae</taxon>
        <taxon>Phyllobacterium</taxon>
    </lineage>
</organism>
<protein>
    <submittedName>
        <fullName evidence="6">TetR family transcriptional regulator</fullName>
    </submittedName>
</protein>
<dbReference type="InterPro" id="IPR001647">
    <property type="entry name" value="HTH_TetR"/>
</dbReference>
<feature type="domain" description="HTH tetR-type" evidence="5">
    <location>
        <begin position="21"/>
        <end position="81"/>
    </location>
</feature>
<reference evidence="6 7" key="1">
    <citation type="submission" date="2018-07" db="EMBL/GenBank/DDBJ databases">
        <title>Genomic Encyclopedia of Type Strains, Phase III (KMG-III): the genomes of soil and plant-associated and newly described type strains.</title>
        <authorList>
            <person name="Whitman W."/>
        </authorList>
    </citation>
    <scope>NUCLEOTIDE SEQUENCE [LARGE SCALE GENOMIC DNA]</scope>
    <source>
        <strain evidence="6 7">31-25a</strain>
    </source>
</reference>
<dbReference type="InterPro" id="IPR036271">
    <property type="entry name" value="Tet_transcr_reg_TetR-rel_C_sf"/>
</dbReference>
<dbReference type="OrthoDB" id="9787680at2"/>
<dbReference type="Gene3D" id="1.10.357.10">
    <property type="entry name" value="Tetracycline Repressor, domain 2"/>
    <property type="match status" value="1"/>
</dbReference>
<keyword evidence="3" id="KW-0804">Transcription</keyword>
<dbReference type="SUPFAM" id="SSF48498">
    <property type="entry name" value="Tetracyclin repressor-like, C-terminal domain"/>
    <property type="match status" value="1"/>
</dbReference>
<accession>A0A368YSX1</accession>
<dbReference type="GO" id="GO:0003677">
    <property type="term" value="F:DNA binding"/>
    <property type="evidence" value="ECO:0007669"/>
    <property type="project" value="UniProtKB-UniRule"/>
</dbReference>
<evidence type="ECO:0000313" key="6">
    <source>
        <dbReference type="EMBL" id="RCW82668.1"/>
    </source>
</evidence>
<dbReference type="InterPro" id="IPR009057">
    <property type="entry name" value="Homeodomain-like_sf"/>
</dbReference>
<dbReference type="PROSITE" id="PS50977">
    <property type="entry name" value="HTH_TETR_2"/>
    <property type="match status" value="1"/>
</dbReference>
<evidence type="ECO:0000256" key="2">
    <source>
        <dbReference type="ARBA" id="ARBA00023125"/>
    </source>
</evidence>
<evidence type="ECO:0000313" key="7">
    <source>
        <dbReference type="Proteomes" id="UP000253324"/>
    </source>
</evidence>
<dbReference type="PANTHER" id="PTHR47506:SF1">
    <property type="entry name" value="HTH-TYPE TRANSCRIPTIONAL REGULATOR YJDC"/>
    <property type="match status" value="1"/>
</dbReference>
<dbReference type="Proteomes" id="UP000253324">
    <property type="component" value="Unassembled WGS sequence"/>
</dbReference>
<evidence type="ECO:0000256" key="4">
    <source>
        <dbReference type="PROSITE-ProRule" id="PRU00335"/>
    </source>
</evidence>
<dbReference type="RefSeq" id="WP_114430540.1">
    <property type="nucleotide sequence ID" value="NZ_QPJM01000007.1"/>
</dbReference>
<keyword evidence="1" id="KW-0805">Transcription regulation</keyword>
<keyword evidence="2 4" id="KW-0238">DNA-binding</keyword>
<name>A0A368YSX1_9HYPH</name>
<dbReference type="EMBL" id="QPJM01000007">
    <property type="protein sequence ID" value="RCW82668.1"/>
    <property type="molecule type" value="Genomic_DNA"/>
</dbReference>